<comment type="catalytic activity">
    <reaction evidence="9">
        <text>2 [3Fe-4S](0)-[protein] + 2 Fe(2+)-[Dph3] + NADH = 2 [4Fe-4S](1+)-[protein] + 2 [Dph3] + NAD(+) + H(+)</text>
        <dbReference type="Rhea" id="RHEA:71239"/>
        <dbReference type="Rhea" id="RHEA-COMP:17997"/>
        <dbReference type="Rhea" id="RHEA-COMP:17998"/>
        <dbReference type="Rhea" id="RHEA-COMP:18001"/>
        <dbReference type="Rhea" id="RHEA-COMP:18002"/>
        <dbReference type="ChEBI" id="CHEBI:15378"/>
        <dbReference type="ChEBI" id="CHEBI:29033"/>
        <dbReference type="ChEBI" id="CHEBI:33723"/>
        <dbReference type="ChEBI" id="CHEBI:47402"/>
        <dbReference type="ChEBI" id="CHEBI:57540"/>
        <dbReference type="ChEBI" id="CHEBI:57945"/>
        <dbReference type="ChEBI" id="CHEBI:83228"/>
    </reaction>
</comment>
<dbReference type="PROSITE" id="PS51074">
    <property type="entry name" value="DPH_MB"/>
    <property type="match status" value="1"/>
</dbReference>
<dbReference type="PANTHER" id="PTHR21454">
    <property type="entry name" value="DPH3 HOMOLOG-RELATED"/>
    <property type="match status" value="1"/>
</dbReference>
<comment type="catalytic activity">
    <reaction evidence="5">
        <text>[3Fe-4S](1+)-[protein] + Fe(2+)-[Dph3] = [3Fe-4S](0)-[protein] + Fe(3+)-[Dph3]</text>
        <dbReference type="Rhea" id="RHEA:71235"/>
        <dbReference type="Rhea" id="RHEA-COMP:17996"/>
        <dbReference type="Rhea" id="RHEA-COMP:17997"/>
        <dbReference type="Rhea" id="RHEA-COMP:18002"/>
        <dbReference type="Rhea" id="RHEA-COMP:18003"/>
        <dbReference type="ChEBI" id="CHEBI:29033"/>
        <dbReference type="ChEBI" id="CHEBI:29034"/>
        <dbReference type="ChEBI" id="CHEBI:33751"/>
        <dbReference type="ChEBI" id="CHEBI:47402"/>
        <dbReference type="ChEBI" id="CHEBI:83228"/>
    </reaction>
</comment>
<dbReference type="GO" id="GO:0046872">
    <property type="term" value="F:metal ion binding"/>
    <property type="evidence" value="ECO:0007669"/>
    <property type="project" value="UniProtKB-KW"/>
</dbReference>
<reference evidence="11" key="2">
    <citation type="submission" date="2025-08" db="UniProtKB">
        <authorList>
            <consortium name="Ensembl"/>
        </authorList>
    </citation>
    <scope>IDENTIFICATION</scope>
    <source>
        <strain evidence="11">Thoroughbred</strain>
    </source>
</reference>
<dbReference type="PaxDb" id="9796-ENSECAP00000050746"/>
<evidence type="ECO:0000313" key="11">
    <source>
        <dbReference type="Ensembl" id="ENSECAP00000050746.2"/>
    </source>
</evidence>
<organism evidence="11 12">
    <name type="scientific">Equus caballus</name>
    <name type="common">Horse</name>
    <dbReference type="NCBI Taxonomy" id="9796"/>
    <lineage>
        <taxon>Eukaryota</taxon>
        <taxon>Metazoa</taxon>
        <taxon>Chordata</taxon>
        <taxon>Craniata</taxon>
        <taxon>Vertebrata</taxon>
        <taxon>Euteleostomi</taxon>
        <taxon>Mammalia</taxon>
        <taxon>Eutheria</taxon>
        <taxon>Laurasiatheria</taxon>
        <taxon>Perissodactyla</taxon>
        <taxon>Equidae</taxon>
        <taxon>Equus</taxon>
    </lineage>
</organism>
<reference evidence="11" key="3">
    <citation type="submission" date="2025-09" db="UniProtKB">
        <authorList>
            <consortium name="Ensembl"/>
        </authorList>
    </citation>
    <scope>IDENTIFICATION</scope>
    <source>
        <strain evidence="11">Thoroughbred</strain>
    </source>
</reference>
<dbReference type="AlphaFoldDB" id="A0A5F5PR70"/>
<keyword evidence="3" id="KW-0408">Iron</keyword>
<evidence type="ECO:0000256" key="6">
    <source>
        <dbReference type="ARBA" id="ARBA00041070"/>
    </source>
</evidence>
<sequence>LRHLHGDRYPVTHLASKSGATSLSVRRKRSFLRRCVVTTPAWAGARNVGPTGAAVGRQSHRRLRAPGTMAVFHDEVEIEDFQYDEDSETYFYPCPCGDNFCITKEDLENGEDVATCPSCSLIIKVIYDKVRGRI</sequence>
<dbReference type="STRING" id="9796.ENSECAP00000050746"/>
<dbReference type="Proteomes" id="UP000002281">
    <property type="component" value="Chromosome 16"/>
</dbReference>
<dbReference type="InParanoid" id="A0A5F5PR70"/>
<evidence type="ECO:0000256" key="7">
    <source>
        <dbReference type="ARBA" id="ARBA00041904"/>
    </source>
</evidence>
<keyword evidence="2" id="KW-0479">Metal-binding</keyword>
<protein>
    <recommendedName>
        <fullName evidence="6">Diphthamide biosynthesis protein 3</fullName>
    </recommendedName>
    <alternativeName>
        <fullName evidence="7">CSL-type zinc finger-containing protein 2</fullName>
    </alternativeName>
</protein>
<evidence type="ECO:0000256" key="1">
    <source>
        <dbReference type="ARBA" id="ARBA00005156"/>
    </source>
</evidence>
<dbReference type="InterPro" id="IPR044248">
    <property type="entry name" value="DPH3/4-like"/>
</dbReference>
<accession>A0A5F5PR70</accession>
<evidence type="ECO:0000256" key="4">
    <source>
        <dbReference type="ARBA" id="ARBA00024032"/>
    </source>
</evidence>
<dbReference type="GeneTree" id="ENSGT00940000167515"/>
<dbReference type="SUPFAM" id="SSF144217">
    <property type="entry name" value="CSL zinc finger"/>
    <property type="match status" value="1"/>
</dbReference>
<dbReference type="FunFam" id="3.10.660.10:FF:000001">
    <property type="entry name" value="Diphthamide biosynthesis 3"/>
    <property type="match status" value="1"/>
</dbReference>
<dbReference type="Gene3D" id="3.10.660.10">
    <property type="entry name" value="DPH Zinc finger"/>
    <property type="match status" value="1"/>
</dbReference>
<dbReference type="FunCoup" id="A0A5F5PR70">
    <property type="interactions" value="2025"/>
</dbReference>
<evidence type="ECO:0000256" key="3">
    <source>
        <dbReference type="ARBA" id="ARBA00023004"/>
    </source>
</evidence>
<keyword evidence="12" id="KW-1185">Reference proteome</keyword>
<proteinExistence type="inferred from homology"/>
<dbReference type="InterPro" id="IPR036671">
    <property type="entry name" value="DPH_MB_sf"/>
</dbReference>
<evidence type="ECO:0000259" key="10">
    <source>
        <dbReference type="PROSITE" id="PS51074"/>
    </source>
</evidence>
<name>A0A5F5PR70_HORSE</name>
<dbReference type="PANTHER" id="PTHR21454:SF31">
    <property type="entry name" value="DIPHTHAMIDE BIOSYNTHESIS PROTEIN 3"/>
    <property type="match status" value="1"/>
</dbReference>
<comment type="similarity">
    <text evidence="4">Belongs to the DPH3 family.</text>
</comment>
<dbReference type="InterPro" id="IPR007872">
    <property type="entry name" value="DPH_MB_dom"/>
</dbReference>
<reference evidence="11 12" key="1">
    <citation type="journal article" date="2009" name="Science">
        <title>Genome sequence, comparative analysis, and population genetics of the domestic horse.</title>
        <authorList>
            <consortium name="Broad Institute Genome Sequencing Platform"/>
            <consortium name="Broad Institute Whole Genome Assembly Team"/>
            <person name="Wade C.M."/>
            <person name="Giulotto E."/>
            <person name="Sigurdsson S."/>
            <person name="Zoli M."/>
            <person name="Gnerre S."/>
            <person name="Imsland F."/>
            <person name="Lear T.L."/>
            <person name="Adelson D.L."/>
            <person name="Bailey E."/>
            <person name="Bellone R.R."/>
            <person name="Bloecker H."/>
            <person name="Distl O."/>
            <person name="Edgar R.C."/>
            <person name="Garber M."/>
            <person name="Leeb T."/>
            <person name="Mauceli E."/>
            <person name="MacLeod J.N."/>
            <person name="Penedo M.C.T."/>
            <person name="Raison J.M."/>
            <person name="Sharpe T."/>
            <person name="Vogel J."/>
            <person name="Andersson L."/>
            <person name="Antczak D.F."/>
            <person name="Biagi T."/>
            <person name="Binns M.M."/>
            <person name="Chowdhary B.P."/>
            <person name="Coleman S.J."/>
            <person name="Della Valle G."/>
            <person name="Fryc S."/>
            <person name="Guerin G."/>
            <person name="Hasegawa T."/>
            <person name="Hill E.W."/>
            <person name="Jurka J."/>
            <person name="Kiialainen A."/>
            <person name="Lindgren G."/>
            <person name="Liu J."/>
            <person name="Magnani E."/>
            <person name="Mickelson J.R."/>
            <person name="Murray J."/>
            <person name="Nergadze S.G."/>
            <person name="Onofrio R."/>
            <person name="Pedroni S."/>
            <person name="Piras M.F."/>
            <person name="Raudsepp T."/>
            <person name="Rocchi M."/>
            <person name="Roeed K.H."/>
            <person name="Ryder O.A."/>
            <person name="Searle S."/>
            <person name="Skow L."/>
            <person name="Swinburne J.E."/>
            <person name="Syvaenen A.C."/>
            <person name="Tozaki T."/>
            <person name="Valberg S.J."/>
            <person name="Vaudin M."/>
            <person name="White J.R."/>
            <person name="Zody M.C."/>
            <person name="Lander E.S."/>
            <person name="Lindblad-Toh K."/>
        </authorList>
    </citation>
    <scope>NUCLEOTIDE SEQUENCE [LARGE SCALE GENOMIC DNA]</scope>
    <source>
        <strain evidence="11 12">Thoroughbred</strain>
    </source>
</reference>
<dbReference type="Bgee" id="ENSECAG00000042046">
    <property type="expression patterns" value="Expressed in triceps brachii and 23 other cell types or tissues"/>
</dbReference>
<evidence type="ECO:0000256" key="9">
    <source>
        <dbReference type="ARBA" id="ARBA00048125"/>
    </source>
</evidence>
<comment type="pathway">
    <text evidence="1">Protein modification; peptidyl-diphthamide biosynthesis.</text>
</comment>
<evidence type="ECO:0000313" key="12">
    <source>
        <dbReference type="Proteomes" id="UP000002281"/>
    </source>
</evidence>
<dbReference type="GO" id="GO:0017183">
    <property type="term" value="P:protein histidyl modification to diphthamide"/>
    <property type="evidence" value="ECO:0007669"/>
    <property type="project" value="InterPro"/>
</dbReference>
<evidence type="ECO:0000256" key="5">
    <source>
        <dbReference type="ARBA" id="ARBA00036267"/>
    </source>
</evidence>
<dbReference type="Ensembl" id="ENSECAT00000072093.2">
    <property type="protein sequence ID" value="ENSECAP00000050746.2"/>
    <property type="gene ID" value="ENSECAG00000042046.2"/>
</dbReference>
<dbReference type="Pfam" id="PF05207">
    <property type="entry name" value="Zn_ribbon_CSL"/>
    <property type="match status" value="1"/>
</dbReference>
<feature type="domain" description="DPH-type MB" evidence="10">
    <location>
        <begin position="72"/>
        <end position="128"/>
    </location>
</feature>
<comment type="subunit">
    <text evidence="8">Component of the 2-(3-amino-3-carboxypropyl)histidine synthase complex composed of DPH1, DPH2, DPH3 and a NADH-dependent reductase. Interacts with SERGEF.</text>
</comment>
<evidence type="ECO:0000256" key="2">
    <source>
        <dbReference type="ARBA" id="ARBA00022723"/>
    </source>
</evidence>
<evidence type="ECO:0000256" key="8">
    <source>
        <dbReference type="ARBA" id="ARBA00046426"/>
    </source>
</evidence>